<name>A0ABY6MEN3_MORBO</name>
<evidence type="ECO:0000313" key="1">
    <source>
        <dbReference type="EMBL" id="UZA04887.1"/>
    </source>
</evidence>
<protein>
    <submittedName>
        <fullName evidence="1">Abi family protein</fullName>
    </submittedName>
</protein>
<dbReference type="EMBL" id="CP087833">
    <property type="protein sequence ID" value="UZA04887.1"/>
    <property type="molecule type" value="Genomic_DNA"/>
</dbReference>
<dbReference type="Pfam" id="PF07751">
    <property type="entry name" value="Abi_2"/>
    <property type="match status" value="1"/>
</dbReference>
<accession>A0ABY6MEN3</accession>
<evidence type="ECO:0000313" key="2">
    <source>
        <dbReference type="Proteomes" id="UP001163632"/>
    </source>
</evidence>
<dbReference type="Proteomes" id="UP001163632">
    <property type="component" value="Plasmid unnamed3"/>
</dbReference>
<dbReference type="GeneID" id="77190047"/>
<keyword evidence="1" id="KW-0614">Plasmid</keyword>
<organism evidence="1 2">
    <name type="scientific">Moraxella bovis</name>
    <dbReference type="NCBI Taxonomy" id="476"/>
    <lineage>
        <taxon>Bacteria</taxon>
        <taxon>Pseudomonadati</taxon>
        <taxon>Pseudomonadota</taxon>
        <taxon>Gammaproteobacteria</taxon>
        <taxon>Moraxellales</taxon>
        <taxon>Moraxellaceae</taxon>
        <taxon>Moraxella</taxon>
    </lineage>
</organism>
<reference evidence="1" key="1">
    <citation type="journal article" date="2022" name="BMC Microbiol.">
        <title>Whole genome sequencing of Moraxella bovis strains from North America reveals two genotypes with different genetic determinants.</title>
        <authorList>
            <person name="Wynn E.L."/>
            <person name="Hille M.M."/>
            <person name="Loy J.D."/>
            <person name="Schuller G."/>
            <person name="Kuhn K.L."/>
            <person name="Dickey A.M."/>
            <person name="Bono J.L."/>
            <person name="Clawson M.L."/>
        </authorList>
    </citation>
    <scope>NUCLEOTIDE SEQUENCE</scope>
    <source>
        <strain evidence="1">SAM102599</strain>
    </source>
</reference>
<dbReference type="InterPro" id="IPR011664">
    <property type="entry name" value="Abi_system_AbiD/AbiF-like"/>
</dbReference>
<sequence length="343" mass="40911">MERAYSTEVQRLAIAITKHYNGLLLKMQELNEIFKDFSHNRLLTYKHFLKFELSHTNYTPEQVYNLYGWNEEIASSFWLLLSRIEITLRNRINDIFVEKFGKFWLDTSQYHNTKVFFKDTHKKQIEKSENKLSNKGITPTNDRMVAELNMGFWVSFSEIGFSFDSDELKENEIGWKYFIPKIMTGYQYPNENSDKVRYWSKQGNITNLVIRLDVAKEIRNRIAHHEPIFNYIPSHLSSVPKDELGDFLKVLQNTYQYLLGLLHDLSPQQARIYQKSHNHYQTLYLLSNSTFDKYLNLGSADDMMLLEKFIEYLMDYMEEEKDNQTMVHISHNNSYFGCFIPKR</sequence>
<dbReference type="RefSeq" id="WP_264676371.1">
    <property type="nucleotide sequence ID" value="NZ_CP087767.1"/>
</dbReference>
<geneLocation type="plasmid" evidence="1 2">
    <name>unnamed3</name>
</geneLocation>
<proteinExistence type="predicted"/>
<gene>
    <name evidence="1" type="ORF">LP092_15680</name>
</gene>
<keyword evidence="2" id="KW-1185">Reference proteome</keyword>